<sequence length="169" mass="19094">MHRTGSGDRARELEEGLYRKLIQAFHDGRLVIYRLRSPQQTPCALGESHEVNGAWQSATLIYGPWDTNQEHTHVTTWRELPGQAFRPDTPPDVQSAPSQNLEVRVDDLPVLGTLHRGPETWQLGVAVEDHKILVTGRGAIGNLALETVDDIVPLIDARRAHIENYRRQR</sequence>
<evidence type="ECO:0000313" key="2">
    <source>
        <dbReference type="EMBL" id="MDX3021402.1"/>
    </source>
</evidence>
<accession>A0AAP6BDT0</accession>
<dbReference type="EMBL" id="JARAWP010000016">
    <property type="protein sequence ID" value="MDX3021402.1"/>
    <property type="molecule type" value="Genomic_DNA"/>
</dbReference>
<reference evidence="1 3" key="1">
    <citation type="journal article" date="2023" name="Microb. Genom.">
        <title>Mesoterricola silvestris gen. nov., sp. nov., Mesoterricola sediminis sp. nov., Geothrix oryzae sp. nov., Geothrix edaphica sp. nov., Geothrix rubra sp. nov., and Geothrix limicola sp. nov., six novel members of Acidobacteriota isolated from soils.</title>
        <authorList>
            <person name="Weisberg A.J."/>
            <person name="Pearce E."/>
            <person name="Kramer C.G."/>
            <person name="Chang J.H."/>
            <person name="Clarke C.R."/>
        </authorList>
    </citation>
    <scope>NUCLEOTIDE SEQUENCE</scope>
    <source>
        <strain evidence="2 3">NB05-1H</strain>
        <strain evidence="1">NRRL_B-16521</strain>
    </source>
</reference>
<organism evidence="1 4">
    <name type="scientific">Streptomyces acidiscabies</name>
    <dbReference type="NCBI Taxonomy" id="42234"/>
    <lineage>
        <taxon>Bacteria</taxon>
        <taxon>Bacillati</taxon>
        <taxon>Actinomycetota</taxon>
        <taxon>Actinomycetes</taxon>
        <taxon>Kitasatosporales</taxon>
        <taxon>Streptomycetaceae</taxon>
        <taxon>Streptomyces</taxon>
    </lineage>
</organism>
<name>A0AAP6BDT0_9ACTN</name>
<dbReference type="RefSeq" id="WP_141655609.1">
    <property type="nucleotide sequence ID" value="NZ_BCMK01000018.1"/>
</dbReference>
<dbReference type="Proteomes" id="UP001282288">
    <property type="component" value="Unassembled WGS sequence"/>
</dbReference>
<gene>
    <name evidence="1" type="ORF">PV399_24705</name>
    <name evidence="2" type="ORF">PV666_26440</name>
</gene>
<proteinExistence type="predicted"/>
<dbReference type="Proteomes" id="UP001272987">
    <property type="component" value="Unassembled WGS sequence"/>
</dbReference>
<comment type="caution">
    <text evidence="1">The sequence shown here is derived from an EMBL/GenBank/DDBJ whole genome shotgun (WGS) entry which is preliminary data.</text>
</comment>
<dbReference type="AlphaFoldDB" id="A0AAP6BDT0"/>
<protein>
    <submittedName>
        <fullName evidence="1">Uncharacterized protein</fullName>
    </submittedName>
</protein>
<keyword evidence="3" id="KW-1185">Reference proteome</keyword>
<evidence type="ECO:0000313" key="1">
    <source>
        <dbReference type="EMBL" id="MDX2962891.1"/>
    </source>
</evidence>
<evidence type="ECO:0000313" key="4">
    <source>
        <dbReference type="Proteomes" id="UP001282288"/>
    </source>
</evidence>
<evidence type="ECO:0000313" key="3">
    <source>
        <dbReference type="Proteomes" id="UP001272987"/>
    </source>
</evidence>
<dbReference type="EMBL" id="JARAWC010000018">
    <property type="protein sequence ID" value="MDX2962891.1"/>
    <property type="molecule type" value="Genomic_DNA"/>
</dbReference>
<dbReference type="GeneID" id="69808738"/>